<feature type="compositionally biased region" description="Polar residues" evidence="1">
    <location>
        <begin position="12"/>
        <end position="22"/>
    </location>
</feature>
<gene>
    <name evidence="2" type="ORF">T440DRAFT_470751</name>
</gene>
<dbReference type="Proteomes" id="UP000799423">
    <property type="component" value="Unassembled WGS sequence"/>
</dbReference>
<organism evidence="2 3">
    <name type="scientific">Plenodomus tracheiphilus IPT5</name>
    <dbReference type="NCBI Taxonomy" id="1408161"/>
    <lineage>
        <taxon>Eukaryota</taxon>
        <taxon>Fungi</taxon>
        <taxon>Dikarya</taxon>
        <taxon>Ascomycota</taxon>
        <taxon>Pezizomycotina</taxon>
        <taxon>Dothideomycetes</taxon>
        <taxon>Pleosporomycetidae</taxon>
        <taxon>Pleosporales</taxon>
        <taxon>Pleosporineae</taxon>
        <taxon>Leptosphaeriaceae</taxon>
        <taxon>Plenodomus</taxon>
    </lineage>
</organism>
<name>A0A6A7AWM1_9PLEO</name>
<evidence type="ECO:0000256" key="1">
    <source>
        <dbReference type="SAM" id="MobiDB-lite"/>
    </source>
</evidence>
<dbReference type="AlphaFoldDB" id="A0A6A7AWM1"/>
<dbReference type="EMBL" id="MU006323">
    <property type="protein sequence ID" value="KAF2847691.1"/>
    <property type="molecule type" value="Genomic_DNA"/>
</dbReference>
<dbReference type="OrthoDB" id="1896086at2759"/>
<feature type="region of interest" description="Disordered" evidence="1">
    <location>
        <begin position="1"/>
        <end position="22"/>
    </location>
</feature>
<accession>A0A6A7AWM1</accession>
<evidence type="ECO:0000313" key="3">
    <source>
        <dbReference type="Proteomes" id="UP000799423"/>
    </source>
</evidence>
<protein>
    <submittedName>
        <fullName evidence="2">Uncharacterized protein</fullName>
    </submittedName>
</protein>
<proteinExistence type="predicted"/>
<evidence type="ECO:0000313" key="2">
    <source>
        <dbReference type="EMBL" id="KAF2847691.1"/>
    </source>
</evidence>
<reference evidence="2" key="1">
    <citation type="submission" date="2020-01" db="EMBL/GenBank/DDBJ databases">
        <authorList>
            <consortium name="DOE Joint Genome Institute"/>
            <person name="Haridas S."/>
            <person name="Albert R."/>
            <person name="Binder M."/>
            <person name="Bloem J."/>
            <person name="Labutti K."/>
            <person name="Salamov A."/>
            <person name="Andreopoulos B."/>
            <person name="Baker S.E."/>
            <person name="Barry K."/>
            <person name="Bills G."/>
            <person name="Bluhm B.H."/>
            <person name="Cannon C."/>
            <person name="Castanera R."/>
            <person name="Culley D.E."/>
            <person name="Daum C."/>
            <person name="Ezra D."/>
            <person name="Gonzalez J.B."/>
            <person name="Henrissat B."/>
            <person name="Kuo A."/>
            <person name="Liang C."/>
            <person name="Lipzen A."/>
            <person name="Lutzoni F."/>
            <person name="Magnuson J."/>
            <person name="Mondo S."/>
            <person name="Nolan M."/>
            <person name="Ohm R."/>
            <person name="Pangilinan J."/>
            <person name="Park H.-J."/>
            <person name="Ramirez L."/>
            <person name="Alfaro M."/>
            <person name="Sun H."/>
            <person name="Tritt A."/>
            <person name="Yoshinaga Y."/>
            <person name="Zwiers L.-H."/>
            <person name="Turgeon B.G."/>
            <person name="Goodwin S.B."/>
            <person name="Spatafora J.W."/>
            <person name="Crous P.W."/>
            <person name="Grigoriev I.V."/>
        </authorList>
    </citation>
    <scope>NUCLEOTIDE SEQUENCE</scope>
    <source>
        <strain evidence="2">IPT5</strain>
    </source>
</reference>
<sequence length="81" mass="8633">MNTSVLAGVLDTHSSSNAPNDAQSLEYAHGATRSKLLTVLSTQMAYDAANNAETYALYALVTDGINIKDQILTWLSNCLGL</sequence>
<keyword evidence="3" id="KW-1185">Reference proteome</keyword>